<evidence type="ECO:0000313" key="1">
    <source>
        <dbReference type="EMBL" id="CAF3420619.1"/>
    </source>
</evidence>
<dbReference type="EMBL" id="CAJNYD010003251">
    <property type="protein sequence ID" value="CAF3487350.1"/>
    <property type="molecule type" value="Genomic_DNA"/>
</dbReference>
<organism evidence="3 4">
    <name type="scientific">Rotaria socialis</name>
    <dbReference type="NCBI Taxonomy" id="392032"/>
    <lineage>
        <taxon>Eukaryota</taxon>
        <taxon>Metazoa</taxon>
        <taxon>Spiralia</taxon>
        <taxon>Gnathifera</taxon>
        <taxon>Rotifera</taxon>
        <taxon>Eurotatoria</taxon>
        <taxon>Bdelloidea</taxon>
        <taxon>Philodinida</taxon>
        <taxon>Philodinidae</taxon>
        <taxon>Rotaria</taxon>
    </lineage>
</organism>
<evidence type="ECO:0000313" key="4">
    <source>
        <dbReference type="Proteomes" id="UP000663865"/>
    </source>
</evidence>
<dbReference type="Proteomes" id="UP000663825">
    <property type="component" value="Unassembled WGS sequence"/>
</dbReference>
<dbReference type="Proteomes" id="UP000663865">
    <property type="component" value="Unassembled WGS sequence"/>
</dbReference>
<protein>
    <submittedName>
        <fullName evidence="3">Uncharacterized protein</fullName>
    </submittedName>
</protein>
<proteinExistence type="predicted"/>
<accession>A0A818Q6R8</accession>
<evidence type="ECO:0000313" key="2">
    <source>
        <dbReference type="EMBL" id="CAF3487350.1"/>
    </source>
</evidence>
<dbReference type="Proteomes" id="UP000663833">
    <property type="component" value="Unassembled WGS sequence"/>
</dbReference>
<comment type="caution">
    <text evidence="3">The sequence shown here is derived from an EMBL/GenBank/DDBJ whole genome shotgun (WGS) entry which is preliminary data.</text>
</comment>
<sequence length="136" mass="15431">MRSKLKANQSLSSPFGILWANKKNSSPLTLSAAHQYLLQQSIQNELNTVNEPITAVTSLKSTGLWRSDNCKELNGLMKTRSKLKYAINRLKTNQAAQCRMRKNRRLRMARLLDNHPEITQEITSIVRHTTSGKPSL</sequence>
<dbReference type="EMBL" id="CAJNXB010005346">
    <property type="protein sequence ID" value="CAF3420619.1"/>
    <property type="molecule type" value="Genomic_DNA"/>
</dbReference>
<gene>
    <name evidence="3" type="ORF">KIK155_LOCUS22683</name>
    <name evidence="2" type="ORF">LUA448_LOCUS24420</name>
    <name evidence="1" type="ORF">TIS948_LOCUS29433</name>
</gene>
<evidence type="ECO:0000313" key="3">
    <source>
        <dbReference type="EMBL" id="CAF3636439.1"/>
    </source>
</evidence>
<name>A0A818Q6R8_9BILA</name>
<dbReference type="OrthoDB" id="10531217at2759"/>
<reference evidence="3" key="1">
    <citation type="submission" date="2021-02" db="EMBL/GenBank/DDBJ databases">
        <authorList>
            <person name="Nowell W R."/>
        </authorList>
    </citation>
    <scope>NUCLEOTIDE SEQUENCE</scope>
</reference>
<dbReference type="EMBL" id="CAJNYV010004034">
    <property type="protein sequence ID" value="CAF3636439.1"/>
    <property type="molecule type" value="Genomic_DNA"/>
</dbReference>
<dbReference type="AlphaFoldDB" id="A0A818Q6R8"/>